<keyword evidence="3" id="KW-0804">Transcription</keyword>
<keyword evidence="7" id="KW-1185">Reference proteome</keyword>
<dbReference type="InterPro" id="IPR036390">
    <property type="entry name" value="WH_DNA-bd_sf"/>
</dbReference>
<evidence type="ECO:0000259" key="5">
    <source>
        <dbReference type="PROSITE" id="PS50987"/>
    </source>
</evidence>
<evidence type="ECO:0000256" key="4">
    <source>
        <dbReference type="SAM" id="MobiDB-lite"/>
    </source>
</evidence>
<dbReference type="Gene3D" id="1.10.10.10">
    <property type="entry name" value="Winged helix-like DNA-binding domain superfamily/Winged helix DNA-binding domain"/>
    <property type="match status" value="1"/>
</dbReference>
<gene>
    <name evidence="6" type="ORF">Q5761_10770</name>
</gene>
<feature type="region of interest" description="Disordered" evidence="4">
    <location>
        <begin position="123"/>
        <end position="167"/>
    </location>
</feature>
<evidence type="ECO:0000256" key="2">
    <source>
        <dbReference type="ARBA" id="ARBA00023125"/>
    </source>
</evidence>
<feature type="compositionally biased region" description="Basic and acidic residues" evidence="4">
    <location>
        <begin position="140"/>
        <end position="156"/>
    </location>
</feature>
<evidence type="ECO:0000313" key="6">
    <source>
        <dbReference type="EMBL" id="WPD18831.1"/>
    </source>
</evidence>
<dbReference type="PANTHER" id="PTHR33154:SF18">
    <property type="entry name" value="ARSENICAL RESISTANCE OPERON REPRESSOR"/>
    <property type="match status" value="1"/>
</dbReference>
<dbReference type="NCBIfam" id="NF033788">
    <property type="entry name" value="HTH_metalloreg"/>
    <property type="match status" value="1"/>
</dbReference>
<organism evidence="6 7">
    <name type="scientific">Thermaerobacter composti</name>
    <dbReference type="NCBI Taxonomy" id="554949"/>
    <lineage>
        <taxon>Bacteria</taxon>
        <taxon>Bacillati</taxon>
        <taxon>Bacillota</taxon>
        <taxon>Clostridia</taxon>
        <taxon>Eubacteriales</taxon>
        <taxon>Clostridiales Family XVII. Incertae Sedis</taxon>
        <taxon>Thermaerobacter</taxon>
    </lineage>
</organism>
<dbReference type="Pfam" id="PF01022">
    <property type="entry name" value="HTH_5"/>
    <property type="match status" value="1"/>
</dbReference>
<dbReference type="SUPFAM" id="SSF46785">
    <property type="entry name" value="Winged helix' DNA-binding domain"/>
    <property type="match status" value="1"/>
</dbReference>
<dbReference type="RefSeq" id="WP_318750602.1">
    <property type="nucleotide sequence ID" value="NZ_CP132508.1"/>
</dbReference>
<evidence type="ECO:0000313" key="7">
    <source>
        <dbReference type="Proteomes" id="UP001304683"/>
    </source>
</evidence>
<keyword evidence="1" id="KW-0805">Transcription regulation</keyword>
<dbReference type="CDD" id="cd00090">
    <property type="entry name" value="HTH_ARSR"/>
    <property type="match status" value="1"/>
</dbReference>
<dbReference type="InterPro" id="IPR001845">
    <property type="entry name" value="HTH_ArsR_DNA-bd_dom"/>
</dbReference>
<dbReference type="InterPro" id="IPR051081">
    <property type="entry name" value="HTH_MetalResp_TranReg"/>
</dbReference>
<dbReference type="PROSITE" id="PS50987">
    <property type="entry name" value="HTH_ARSR_2"/>
    <property type="match status" value="1"/>
</dbReference>
<proteinExistence type="predicted"/>
<dbReference type="InterPro" id="IPR011991">
    <property type="entry name" value="ArsR-like_HTH"/>
</dbReference>
<accession>A0ABZ0QN56</accession>
<evidence type="ECO:0000256" key="3">
    <source>
        <dbReference type="ARBA" id="ARBA00023163"/>
    </source>
</evidence>
<dbReference type="PANTHER" id="PTHR33154">
    <property type="entry name" value="TRANSCRIPTIONAL REGULATOR, ARSR FAMILY"/>
    <property type="match status" value="1"/>
</dbReference>
<reference evidence="6 7" key="1">
    <citation type="submission" date="2023-08" db="EMBL/GenBank/DDBJ databases">
        <title>Genome sequence of Thermaerobacter compostii strain Ins1, a spore-forming filamentous bacterium isolated from a deep geothermal reservoir.</title>
        <authorList>
            <person name="Bregnard D."/>
            <person name="Gonzalez D."/>
            <person name="Junier P."/>
        </authorList>
    </citation>
    <scope>NUCLEOTIDE SEQUENCE [LARGE SCALE GENOMIC DNA]</scope>
    <source>
        <strain evidence="6 7">Ins1</strain>
    </source>
</reference>
<dbReference type="InterPro" id="IPR036388">
    <property type="entry name" value="WH-like_DNA-bd_sf"/>
</dbReference>
<evidence type="ECO:0000256" key="1">
    <source>
        <dbReference type="ARBA" id="ARBA00023015"/>
    </source>
</evidence>
<sequence>MLELTRPRTVDAAEPDEARWLAGMGRALSDPARIRILLLLAEGRACCEGLEQRTPAGPDDGLCVCELESLLGLRQSLVSYHLRLLKQAGLVRETRRGRWSYYALDRTVLKELADKLSALASALPPEPADRSRDAGVGADLDGKGVTKMKDTRDPRERRHQQPGGFGAAAPATTGCCGEESCCGDTPEQATACCEEPACCDDCC</sequence>
<feature type="domain" description="HTH arsR-type" evidence="5">
    <location>
        <begin position="13"/>
        <end position="124"/>
    </location>
</feature>
<protein>
    <submittedName>
        <fullName evidence="6">Metalloregulator ArsR/SmtB family transcription factor</fullName>
    </submittedName>
</protein>
<dbReference type="Proteomes" id="UP001304683">
    <property type="component" value="Chromosome"/>
</dbReference>
<dbReference type="EMBL" id="CP132508">
    <property type="protein sequence ID" value="WPD18831.1"/>
    <property type="molecule type" value="Genomic_DNA"/>
</dbReference>
<keyword evidence="2" id="KW-0238">DNA-binding</keyword>
<dbReference type="SMART" id="SM00418">
    <property type="entry name" value="HTH_ARSR"/>
    <property type="match status" value="1"/>
</dbReference>
<name>A0ABZ0QN56_9FIRM</name>